<dbReference type="InterPro" id="IPR029058">
    <property type="entry name" value="AB_hydrolase_fold"/>
</dbReference>
<evidence type="ECO:0000259" key="1">
    <source>
        <dbReference type="Pfam" id="PF20408"/>
    </source>
</evidence>
<dbReference type="SUPFAM" id="SSF53474">
    <property type="entry name" value="alpha/beta-Hydrolases"/>
    <property type="match status" value="1"/>
</dbReference>
<evidence type="ECO:0000313" key="3">
    <source>
        <dbReference type="Proteomes" id="UP000236752"/>
    </source>
</evidence>
<protein>
    <recommendedName>
        <fullName evidence="1">KANL3/Tex30 alpha/beta hydrolase-like domain-containing protein</fullName>
    </recommendedName>
</protein>
<proteinExistence type="predicted"/>
<name>A0A1H6A8F2_9RHOB</name>
<dbReference type="PANTHER" id="PTHR13136:SF11">
    <property type="entry name" value="TESTIS-EXPRESSED PROTEIN 30"/>
    <property type="match status" value="1"/>
</dbReference>
<keyword evidence="3" id="KW-1185">Reference proteome</keyword>
<evidence type="ECO:0000313" key="2">
    <source>
        <dbReference type="EMBL" id="SEG44454.1"/>
    </source>
</evidence>
<sequence>MDFLISGDETARATLLLAHGSGAPMDTDWMNTLSKGLVDRGVRVVRFEFGYMAARRTGGPKRPPPDVTLLCDEYRAAITALESAGPLFIGGKSMGGRVASMIAESVRDHVSGVVCLGYPFHPQGKPEKLRTAHLADLKVPTLIAQGTRDPFGTNEEVAGYTLSDAITIHWLEDGDHDLKPRKTVTGKTLDDHLSETCNAISDWIGKQLG</sequence>
<organism evidence="2 3">
    <name type="scientific">Thalassococcus halodurans</name>
    <dbReference type="NCBI Taxonomy" id="373675"/>
    <lineage>
        <taxon>Bacteria</taxon>
        <taxon>Pseudomonadati</taxon>
        <taxon>Pseudomonadota</taxon>
        <taxon>Alphaproteobacteria</taxon>
        <taxon>Rhodobacterales</taxon>
        <taxon>Roseobacteraceae</taxon>
        <taxon>Thalassococcus</taxon>
    </lineage>
</organism>
<dbReference type="Proteomes" id="UP000236752">
    <property type="component" value="Unassembled WGS sequence"/>
</dbReference>
<dbReference type="AlphaFoldDB" id="A0A1H6A8F2"/>
<feature type="domain" description="KANL3/Tex30 alpha/beta hydrolase-like" evidence="1">
    <location>
        <begin position="12"/>
        <end position="204"/>
    </location>
</feature>
<accession>A0A1H6A8F2</accession>
<dbReference type="RefSeq" id="WP_103911192.1">
    <property type="nucleotide sequence ID" value="NZ_FNUZ01000004.1"/>
</dbReference>
<dbReference type="InterPro" id="IPR046879">
    <property type="entry name" value="KANL3/Tex30_Abhydrolase"/>
</dbReference>
<reference evidence="2 3" key="1">
    <citation type="submission" date="2016-10" db="EMBL/GenBank/DDBJ databases">
        <authorList>
            <person name="de Groot N.N."/>
        </authorList>
    </citation>
    <scope>NUCLEOTIDE SEQUENCE [LARGE SCALE GENOMIC DNA]</scope>
    <source>
        <strain evidence="2 3">DSM 26915</strain>
    </source>
</reference>
<gene>
    <name evidence="2" type="ORF">SAMN04488045_2886</name>
</gene>
<dbReference type="Gene3D" id="3.40.50.1820">
    <property type="entry name" value="alpha/beta hydrolase"/>
    <property type="match status" value="1"/>
</dbReference>
<dbReference type="PANTHER" id="PTHR13136">
    <property type="entry name" value="TESTIS DEVELOPMENT PROTEIN PRTD"/>
    <property type="match status" value="1"/>
</dbReference>
<dbReference type="OrthoDB" id="652634at2"/>
<dbReference type="InterPro" id="IPR026555">
    <property type="entry name" value="NSL3/Tex30"/>
</dbReference>
<dbReference type="Pfam" id="PF20408">
    <property type="entry name" value="Abhydrolase_11"/>
    <property type="match status" value="1"/>
</dbReference>
<dbReference type="EMBL" id="FNUZ01000004">
    <property type="protein sequence ID" value="SEG44454.1"/>
    <property type="molecule type" value="Genomic_DNA"/>
</dbReference>